<dbReference type="SUPFAM" id="SSF81273">
    <property type="entry name" value="H-NS histone-like proteins"/>
    <property type="match status" value="2"/>
</dbReference>
<comment type="similarity">
    <text evidence="2">Belongs to the histone-like protein H-NS family.</text>
</comment>
<protein>
    <submittedName>
        <fullName evidence="7">Histone family protein</fullName>
    </submittedName>
</protein>
<feature type="compositionally biased region" description="Low complexity" evidence="5">
    <location>
        <begin position="266"/>
        <end position="298"/>
    </location>
</feature>
<feature type="domain" description="DNA-binding protein H-NS-like C-terminal" evidence="6">
    <location>
        <begin position="119"/>
        <end position="159"/>
    </location>
</feature>
<evidence type="ECO:0000256" key="3">
    <source>
        <dbReference type="ARBA" id="ARBA00022490"/>
    </source>
</evidence>
<proteinExistence type="inferred from homology"/>
<comment type="subcellular location">
    <subcellularLocation>
        <location evidence="1">Cytoplasm</location>
        <location evidence="1">Nucleoid</location>
    </subcellularLocation>
</comment>
<evidence type="ECO:0000313" key="7">
    <source>
        <dbReference type="EMBL" id="ALL68264.1"/>
    </source>
</evidence>
<keyword evidence="3" id="KW-0963">Cytoplasm</keyword>
<dbReference type="InterPro" id="IPR027444">
    <property type="entry name" value="H-NS_C_dom"/>
</dbReference>
<evidence type="ECO:0000259" key="6">
    <source>
        <dbReference type="SMART" id="SM00528"/>
    </source>
</evidence>
<feature type="region of interest" description="Disordered" evidence="5">
    <location>
        <begin position="188"/>
        <end position="325"/>
    </location>
</feature>
<dbReference type="EMBL" id="CP012747">
    <property type="protein sequence ID" value="ALL68264.1"/>
    <property type="molecule type" value="Genomic_DNA"/>
</dbReference>
<dbReference type="SMART" id="SM00528">
    <property type="entry name" value="HNS"/>
    <property type="match status" value="2"/>
</dbReference>
<keyword evidence="4" id="KW-0238">DNA-binding</keyword>
<dbReference type="KEGG" id="bcai:K788_00003575"/>
<feature type="compositionally biased region" description="Low complexity" evidence="5">
    <location>
        <begin position="203"/>
        <end position="254"/>
    </location>
</feature>
<dbReference type="Pfam" id="PF00816">
    <property type="entry name" value="Histone_HNS"/>
    <property type="match status" value="2"/>
</dbReference>
<reference evidence="7 8" key="1">
    <citation type="journal article" date="2014" name="Genome Announc.">
        <title>Draft Genome Sequence of the Haloacid-Degrading Burkholderia caribensis Strain MBA4.</title>
        <authorList>
            <person name="Pan Y."/>
            <person name="Kong K.F."/>
            <person name="Tsang J.S."/>
        </authorList>
    </citation>
    <scope>NUCLEOTIDE SEQUENCE [LARGE SCALE GENOMIC DNA]</scope>
    <source>
        <strain evidence="7 8">MBA4</strain>
    </source>
</reference>
<feature type="domain" description="DNA-binding protein H-NS-like C-terminal" evidence="6">
    <location>
        <begin position="60"/>
        <end position="100"/>
    </location>
</feature>
<sequence>MVTLERVQAQIAKLQERAEALKAKQSSSVIARIRSMMDEHGLSVSDIEAHVGRKERSRPAQKQVGSQVKYRDPKTGSTWTGHGRAPAWIASAKDRTRFLVEDGSAATIPGTGTGKRKGAYPRGPQAPKYHDPSTGATWSGRGPAPAWLAGVKDRGSYLIEKADANEAPAARDAGKQAVKQVAKKAAARKATAKKGASKKVAAKKSAGSKPVAAKKSAGSKPVAAKKSAAAEQVAVKKSAAPKKAAAKKSAASKKVAAKKSVEQTLAAGKTAGKTAAAKKAPVKKSTSSTSKGPAKAAAIEQAPESGGTTAHSPVTSTVETPQAEA</sequence>
<feature type="region of interest" description="Disordered" evidence="5">
    <location>
        <begin position="103"/>
        <end position="143"/>
    </location>
</feature>
<feature type="compositionally biased region" description="Polar residues" evidence="5">
    <location>
        <begin position="306"/>
        <end position="325"/>
    </location>
</feature>
<evidence type="ECO:0000256" key="4">
    <source>
        <dbReference type="ARBA" id="ARBA00023125"/>
    </source>
</evidence>
<dbReference type="Proteomes" id="UP000019146">
    <property type="component" value="Chromosome 2"/>
</dbReference>
<dbReference type="GeneID" id="77168967"/>
<dbReference type="RefSeq" id="WP_082624966.1">
    <property type="nucleotide sequence ID" value="NZ_CP012747.1"/>
</dbReference>
<evidence type="ECO:0000313" key="8">
    <source>
        <dbReference type="Proteomes" id="UP000019146"/>
    </source>
</evidence>
<evidence type="ECO:0000256" key="5">
    <source>
        <dbReference type="SAM" id="MobiDB-lite"/>
    </source>
</evidence>
<dbReference type="GO" id="GO:0003677">
    <property type="term" value="F:DNA binding"/>
    <property type="evidence" value="ECO:0007669"/>
    <property type="project" value="UniProtKB-KW"/>
</dbReference>
<gene>
    <name evidence="7" type="ORF">K788_00003575</name>
</gene>
<dbReference type="AlphaFoldDB" id="A0A0P0RID1"/>
<organism evidence="7 8">
    <name type="scientific">Paraburkholderia caribensis MBA4</name>
    <dbReference type="NCBI Taxonomy" id="1323664"/>
    <lineage>
        <taxon>Bacteria</taxon>
        <taxon>Pseudomonadati</taxon>
        <taxon>Pseudomonadota</taxon>
        <taxon>Betaproteobacteria</taxon>
        <taxon>Burkholderiales</taxon>
        <taxon>Burkholderiaceae</taxon>
        <taxon>Paraburkholderia</taxon>
    </lineage>
</organism>
<dbReference type="Gene3D" id="4.10.430.30">
    <property type="match status" value="2"/>
</dbReference>
<dbReference type="GO" id="GO:0009295">
    <property type="term" value="C:nucleoid"/>
    <property type="evidence" value="ECO:0007669"/>
    <property type="project" value="UniProtKB-SubCell"/>
</dbReference>
<dbReference type="PANTHER" id="PTHR38097">
    <property type="match status" value="1"/>
</dbReference>
<feature type="compositionally biased region" description="Basic residues" evidence="5">
    <location>
        <begin position="188"/>
        <end position="202"/>
    </location>
</feature>
<evidence type="ECO:0000256" key="1">
    <source>
        <dbReference type="ARBA" id="ARBA00004453"/>
    </source>
</evidence>
<feature type="compositionally biased region" description="Basic and acidic residues" evidence="5">
    <location>
        <begin position="49"/>
        <end position="58"/>
    </location>
</feature>
<evidence type="ECO:0000256" key="2">
    <source>
        <dbReference type="ARBA" id="ARBA00010610"/>
    </source>
</evidence>
<accession>A0A0P0RID1</accession>
<name>A0A0P0RID1_9BURK</name>
<feature type="region of interest" description="Disordered" evidence="5">
    <location>
        <begin position="49"/>
        <end position="84"/>
    </location>
</feature>
<dbReference type="PANTHER" id="PTHR38097:SF2">
    <property type="entry name" value="DNA-BINDING PROTEIN STPA"/>
    <property type="match status" value="1"/>
</dbReference>